<dbReference type="GO" id="GO:0000981">
    <property type="term" value="F:DNA-binding transcription factor activity, RNA polymerase II-specific"/>
    <property type="evidence" value="ECO:0007669"/>
    <property type="project" value="TreeGrafter"/>
</dbReference>
<protein>
    <recommendedName>
        <fullName evidence="7">PAS domain-containing protein</fullName>
    </recommendedName>
</protein>
<feature type="compositionally biased region" description="Low complexity" evidence="6">
    <location>
        <begin position="8"/>
        <end position="25"/>
    </location>
</feature>
<evidence type="ECO:0000256" key="5">
    <source>
        <dbReference type="ARBA" id="ARBA00023242"/>
    </source>
</evidence>
<dbReference type="Proteomes" id="UP000593565">
    <property type="component" value="Unassembled WGS sequence"/>
</dbReference>
<keyword evidence="2" id="KW-0805">Transcription regulation</keyword>
<feature type="compositionally biased region" description="Basic residues" evidence="6">
    <location>
        <begin position="31"/>
        <end position="40"/>
    </location>
</feature>
<dbReference type="CDD" id="cd19697">
    <property type="entry name" value="bHLH-PAS_NPAS4_PASD10"/>
    <property type="match status" value="1"/>
</dbReference>
<dbReference type="EMBL" id="JAAGNN010000004">
    <property type="protein sequence ID" value="KAF4089801.1"/>
    <property type="molecule type" value="Genomic_DNA"/>
</dbReference>
<dbReference type="PROSITE" id="PS50112">
    <property type="entry name" value="PAS"/>
    <property type="match status" value="2"/>
</dbReference>
<dbReference type="AlphaFoldDB" id="A0A7J6B6V0"/>
<keyword evidence="3" id="KW-0238">DNA-binding</keyword>
<dbReference type="SMART" id="SM00091">
    <property type="entry name" value="PAS"/>
    <property type="match status" value="2"/>
</dbReference>
<dbReference type="Pfam" id="PF14598">
    <property type="entry name" value="PAS_11"/>
    <property type="match status" value="1"/>
</dbReference>
<evidence type="ECO:0000259" key="7">
    <source>
        <dbReference type="PROSITE" id="PS50112"/>
    </source>
</evidence>
<name>A0A7J6B6V0_AMEME</name>
<dbReference type="InterPro" id="IPR035965">
    <property type="entry name" value="PAS-like_dom_sf"/>
</dbReference>
<dbReference type="GO" id="GO:0005634">
    <property type="term" value="C:nucleus"/>
    <property type="evidence" value="ECO:0007669"/>
    <property type="project" value="UniProtKB-SubCell"/>
</dbReference>
<evidence type="ECO:0000313" key="8">
    <source>
        <dbReference type="EMBL" id="KAF4089801.1"/>
    </source>
</evidence>
<gene>
    <name evidence="8" type="ORF">AMELA_G00042510</name>
</gene>
<comment type="caution">
    <text evidence="8">The sequence shown here is derived from an EMBL/GenBank/DDBJ whole genome shotgun (WGS) entry which is preliminary data.</text>
</comment>
<dbReference type="PANTHER" id="PTHR23043">
    <property type="entry name" value="HYPOXIA-INDUCIBLE FACTOR 1 ALPHA"/>
    <property type="match status" value="1"/>
</dbReference>
<dbReference type="Gene3D" id="3.30.450.20">
    <property type="entry name" value="PAS domain"/>
    <property type="match status" value="2"/>
</dbReference>
<evidence type="ECO:0000256" key="4">
    <source>
        <dbReference type="ARBA" id="ARBA00023163"/>
    </source>
</evidence>
<proteinExistence type="predicted"/>
<feature type="region of interest" description="Disordered" evidence="6">
    <location>
        <begin position="1"/>
        <end position="45"/>
    </location>
</feature>
<evidence type="ECO:0000256" key="6">
    <source>
        <dbReference type="SAM" id="MobiDB-lite"/>
    </source>
</evidence>
<feature type="domain" description="PAS" evidence="7">
    <location>
        <begin position="244"/>
        <end position="264"/>
    </location>
</feature>
<keyword evidence="9" id="KW-1185">Reference proteome</keyword>
<evidence type="ECO:0000313" key="9">
    <source>
        <dbReference type="Proteomes" id="UP000593565"/>
    </source>
</evidence>
<evidence type="ECO:0000256" key="2">
    <source>
        <dbReference type="ARBA" id="ARBA00023015"/>
    </source>
</evidence>
<evidence type="ECO:0000256" key="1">
    <source>
        <dbReference type="ARBA" id="ARBA00004123"/>
    </source>
</evidence>
<dbReference type="InterPro" id="IPR056192">
    <property type="entry name" value="bHLH_NPAS4"/>
</dbReference>
<dbReference type="CDD" id="cd00130">
    <property type="entry name" value="PAS"/>
    <property type="match status" value="2"/>
</dbReference>
<keyword evidence="4" id="KW-0804">Transcription</keyword>
<comment type="subcellular location">
    <subcellularLocation>
        <location evidence="1">Nucleus</location>
    </subcellularLocation>
</comment>
<organism evidence="8 9">
    <name type="scientific">Ameiurus melas</name>
    <name type="common">Black bullhead</name>
    <name type="synonym">Silurus melas</name>
    <dbReference type="NCBI Taxonomy" id="219545"/>
    <lineage>
        <taxon>Eukaryota</taxon>
        <taxon>Metazoa</taxon>
        <taxon>Chordata</taxon>
        <taxon>Craniata</taxon>
        <taxon>Vertebrata</taxon>
        <taxon>Euteleostomi</taxon>
        <taxon>Actinopterygii</taxon>
        <taxon>Neopterygii</taxon>
        <taxon>Teleostei</taxon>
        <taxon>Ostariophysi</taxon>
        <taxon>Siluriformes</taxon>
        <taxon>Ictaluridae</taxon>
        <taxon>Ameiurus</taxon>
    </lineage>
</organism>
<sequence length="598" mass="66316">MTLGHTLSYSPSSSLFSSSSSTSSSPVARGSMRKNRKFRSTKGASKARRDLINAEIQKLRALLPISAEERERLSYLHAMSVICTLIRKSVLLARDGVCVGGGGDEGVTPACEDVLNTLPGFLVAMTSEGKLLYVSENVSHYLGLSMVDLLQGDTFYSMISNNDIEKVKFYLQDKKLNKERSCVCVFRTNRQCCPLLVRLRVFDPQRHLIVALCSPSLRERDSFTTSHTLDMRYTHTHNSVVLHLGYEAEELIGQSWYSIIHPDDLLMSARGHKQLMHCEQVDLVLRVQDKQLNWVWIYIIATRPTQSHMITCTNYIISEVVAEDLRHKLSAVSSVSSPASLSPPVSQNSRRSTKRPAEGSAESERRKNRRVSTAALSSLPYSPNSSFSSPAQDVGNIDFLFSSSAFCPFYLSPTQNIQCFDSTPLTPPPLCYPTEVIVPDDHTELPGNLSDSFLYLEDFNSFPASVTGSGRTFHAPQDYGWSGLLTPPTPALHYSEVEQAEISVLAQQISSLASSFDSYCTKSSAHRSDHAPGSQSCDPEAFLLDDEVIESVMQVPRATLEVQALESLLDIERCSAEQQEFSLYSHEQQGGFSAESLY</sequence>
<reference evidence="8 9" key="1">
    <citation type="submission" date="2020-02" db="EMBL/GenBank/DDBJ databases">
        <title>A chromosome-scale genome assembly of the black bullhead catfish (Ameiurus melas).</title>
        <authorList>
            <person name="Wen M."/>
            <person name="Zham M."/>
            <person name="Cabau C."/>
            <person name="Klopp C."/>
            <person name="Donnadieu C."/>
            <person name="Roques C."/>
            <person name="Bouchez O."/>
            <person name="Lampietro C."/>
            <person name="Jouanno E."/>
            <person name="Herpin A."/>
            <person name="Louis A."/>
            <person name="Berthelot C."/>
            <person name="Parey E."/>
            <person name="Roest-Crollius H."/>
            <person name="Braasch I."/>
            <person name="Postlethwait J."/>
            <person name="Robinson-Rechavi M."/>
            <person name="Echchiki A."/>
            <person name="Begum T."/>
            <person name="Montfort J."/>
            <person name="Schartl M."/>
            <person name="Bobe J."/>
            <person name="Guiguen Y."/>
        </authorList>
    </citation>
    <scope>NUCLEOTIDE SEQUENCE [LARGE SCALE GENOMIC DNA]</scope>
    <source>
        <strain evidence="8">M_S1</strain>
        <tissue evidence="8">Blood</tissue>
    </source>
</reference>
<dbReference type="InterPro" id="IPR000014">
    <property type="entry name" value="PAS"/>
</dbReference>
<accession>A0A7J6B6V0</accession>
<dbReference type="Pfam" id="PF23183">
    <property type="entry name" value="bHLH_NPAS4"/>
    <property type="match status" value="1"/>
</dbReference>
<keyword evidence="5" id="KW-0539">Nucleus</keyword>
<feature type="compositionally biased region" description="Low complexity" evidence="6">
    <location>
        <begin position="377"/>
        <end position="389"/>
    </location>
</feature>
<dbReference type="PANTHER" id="PTHR23043:SF37">
    <property type="entry name" value="NPAS4 PROTEIN"/>
    <property type="match status" value="1"/>
</dbReference>
<feature type="region of interest" description="Disordered" evidence="6">
    <location>
        <begin position="335"/>
        <end position="389"/>
    </location>
</feature>
<evidence type="ECO:0000256" key="3">
    <source>
        <dbReference type="ARBA" id="ARBA00023125"/>
    </source>
</evidence>
<dbReference type="GO" id="GO:0000977">
    <property type="term" value="F:RNA polymerase II transcription regulatory region sequence-specific DNA binding"/>
    <property type="evidence" value="ECO:0007669"/>
    <property type="project" value="TreeGrafter"/>
</dbReference>
<feature type="domain" description="PAS" evidence="7">
    <location>
        <begin position="114"/>
        <end position="179"/>
    </location>
</feature>
<feature type="compositionally biased region" description="Low complexity" evidence="6">
    <location>
        <begin position="335"/>
        <end position="346"/>
    </location>
</feature>
<dbReference type="SUPFAM" id="SSF55785">
    <property type="entry name" value="PYP-like sensor domain (PAS domain)"/>
    <property type="match status" value="2"/>
</dbReference>